<dbReference type="EMBL" id="MLHN01000007">
    <property type="protein sequence ID" value="OOF51222.1"/>
    <property type="molecule type" value="Genomic_DNA"/>
</dbReference>
<reference evidence="2 3" key="1">
    <citation type="submission" date="2016-10" db="EMBL/GenBank/DDBJ databases">
        <title>Rodentibacter gen. nov. and new species.</title>
        <authorList>
            <person name="Christensen H."/>
        </authorList>
    </citation>
    <scope>NUCLEOTIDE SEQUENCE [LARGE SCALE GENOMIC DNA]</scope>
    <source>
        <strain evidence="3">ppn416</strain>
    </source>
</reference>
<evidence type="ECO:0000313" key="3">
    <source>
        <dbReference type="Proteomes" id="UP000188481"/>
    </source>
</evidence>
<name>A0A1V3J7E4_9PAST</name>
<evidence type="ECO:0000259" key="1">
    <source>
        <dbReference type="SMART" id="SM00507"/>
    </source>
</evidence>
<dbReference type="AlphaFoldDB" id="A0A1V3J7E4"/>
<dbReference type="GO" id="GO:0004519">
    <property type="term" value="F:endonuclease activity"/>
    <property type="evidence" value="ECO:0007669"/>
    <property type="project" value="InterPro"/>
</dbReference>
<dbReference type="GO" id="GO:0003676">
    <property type="term" value="F:nucleic acid binding"/>
    <property type="evidence" value="ECO:0007669"/>
    <property type="project" value="InterPro"/>
</dbReference>
<evidence type="ECO:0000313" key="2">
    <source>
        <dbReference type="EMBL" id="OOF51222.1"/>
    </source>
</evidence>
<dbReference type="SMART" id="SM00507">
    <property type="entry name" value="HNHc"/>
    <property type="match status" value="1"/>
</dbReference>
<comment type="caution">
    <text evidence="2">The sequence shown here is derived from an EMBL/GenBank/DDBJ whole genome shotgun (WGS) entry which is preliminary data.</text>
</comment>
<proteinExistence type="predicted"/>
<dbReference type="STRING" id="1908264.BKK54_03795"/>
<dbReference type="Pfam" id="PF01844">
    <property type="entry name" value="HNH"/>
    <property type="match status" value="1"/>
</dbReference>
<dbReference type="RefSeq" id="WP_077541668.1">
    <property type="nucleotide sequence ID" value="NZ_MLHN01000007.1"/>
</dbReference>
<organism evidence="2 3">
    <name type="scientific">Rodentibacter genomosp. 1</name>
    <dbReference type="NCBI Taxonomy" id="1908264"/>
    <lineage>
        <taxon>Bacteria</taxon>
        <taxon>Pseudomonadati</taxon>
        <taxon>Pseudomonadota</taxon>
        <taxon>Gammaproteobacteria</taxon>
        <taxon>Pasteurellales</taxon>
        <taxon>Pasteurellaceae</taxon>
        <taxon>Rodentibacter</taxon>
    </lineage>
</organism>
<gene>
    <name evidence="2" type="ORF">BKK54_03795</name>
</gene>
<feature type="domain" description="HNH nuclease" evidence="1">
    <location>
        <begin position="47"/>
        <end position="109"/>
    </location>
</feature>
<dbReference type="Gene3D" id="1.10.30.50">
    <property type="match status" value="1"/>
</dbReference>
<dbReference type="Proteomes" id="UP000188481">
    <property type="component" value="Unassembled WGS sequence"/>
</dbReference>
<accession>A0A1V3J7E4</accession>
<dbReference type="CDD" id="cd00085">
    <property type="entry name" value="HNHc"/>
    <property type="match status" value="1"/>
</dbReference>
<keyword evidence="3" id="KW-1185">Reference proteome</keyword>
<sequence>MTDYRNTEYCPNLNNILVSKQSVKSLILNDHPRAKDMHTYISNNSYNYKNVFLEAYNHKCSYCGVSIELLPKRYFEIDHFLYKKSPKFKTKANAGNIDNLVLACHDCNHNKLDFDVESNNCVNLHPDLSSIKDTFTRDDKYYIRVSPKFLGNIHIEEFYRKLKLDSEVHRLDYLLMNLIGFQKKYKSNTNLYTKLGEVIQILRVTRNTF</sequence>
<protein>
    <recommendedName>
        <fullName evidence="1">HNH nuclease domain-containing protein</fullName>
    </recommendedName>
</protein>
<dbReference type="GO" id="GO:0008270">
    <property type="term" value="F:zinc ion binding"/>
    <property type="evidence" value="ECO:0007669"/>
    <property type="project" value="InterPro"/>
</dbReference>
<dbReference type="InterPro" id="IPR002711">
    <property type="entry name" value="HNH"/>
</dbReference>
<dbReference type="InterPro" id="IPR003615">
    <property type="entry name" value="HNH_nuc"/>
</dbReference>